<reference evidence="3" key="1">
    <citation type="submission" date="2023-03" db="EMBL/GenBank/DDBJ databases">
        <title>Massive genome expansion in bonnet fungi (Mycena s.s.) driven by repeated elements and novel gene families across ecological guilds.</title>
        <authorList>
            <consortium name="Lawrence Berkeley National Laboratory"/>
            <person name="Harder C.B."/>
            <person name="Miyauchi S."/>
            <person name="Viragh M."/>
            <person name="Kuo A."/>
            <person name="Thoen E."/>
            <person name="Andreopoulos B."/>
            <person name="Lu D."/>
            <person name="Skrede I."/>
            <person name="Drula E."/>
            <person name="Henrissat B."/>
            <person name="Morin E."/>
            <person name="Kohler A."/>
            <person name="Barry K."/>
            <person name="LaButti K."/>
            <person name="Morin E."/>
            <person name="Salamov A."/>
            <person name="Lipzen A."/>
            <person name="Mereny Z."/>
            <person name="Hegedus B."/>
            <person name="Baldrian P."/>
            <person name="Stursova M."/>
            <person name="Weitz H."/>
            <person name="Taylor A."/>
            <person name="Grigoriev I.V."/>
            <person name="Nagy L.G."/>
            <person name="Martin F."/>
            <person name="Kauserud H."/>
        </authorList>
    </citation>
    <scope>NUCLEOTIDE SEQUENCE</scope>
    <source>
        <strain evidence="3">9144</strain>
    </source>
</reference>
<dbReference type="EMBL" id="JARJCW010000053">
    <property type="protein sequence ID" value="KAJ7202898.1"/>
    <property type="molecule type" value="Genomic_DNA"/>
</dbReference>
<evidence type="ECO:0000256" key="2">
    <source>
        <dbReference type="SAM" id="MobiDB-lite"/>
    </source>
</evidence>
<feature type="compositionally biased region" description="Basic and acidic residues" evidence="2">
    <location>
        <begin position="32"/>
        <end position="42"/>
    </location>
</feature>
<feature type="coiled-coil region" evidence="1">
    <location>
        <begin position="88"/>
        <end position="115"/>
    </location>
</feature>
<protein>
    <submittedName>
        <fullName evidence="3">Uncharacterized protein</fullName>
    </submittedName>
</protein>
<dbReference type="AlphaFoldDB" id="A0AAD6YCU8"/>
<accession>A0AAD6YCU8</accession>
<proteinExistence type="predicted"/>
<evidence type="ECO:0000313" key="4">
    <source>
        <dbReference type="Proteomes" id="UP001219525"/>
    </source>
</evidence>
<feature type="region of interest" description="Disordered" evidence="2">
    <location>
        <begin position="19"/>
        <end position="82"/>
    </location>
</feature>
<keyword evidence="4" id="KW-1185">Reference proteome</keyword>
<feature type="compositionally biased region" description="Acidic residues" evidence="2">
    <location>
        <begin position="58"/>
        <end position="70"/>
    </location>
</feature>
<comment type="caution">
    <text evidence="3">The sequence shown here is derived from an EMBL/GenBank/DDBJ whole genome shotgun (WGS) entry which is preliminary data.</text>
</comment>
<name>A0AAD6YCU8_9AGAR</name>
<evidence type="ECO:0000256" key="1">
    <source>
        <dbReference type="SAM" id="Coils"/>
    </source>
</evidence>
<evidence type="ECO:0000313" key="3">
    <source>
        <dbReference type="EMBL" id="KAJ7202898.1"/>
    </source>
</evidence>
<dbReference type="Proteomes" id="UP001219525">
    <property type="component" value="Unassembled WGS sequence"/>
</dbReference>
<organism evidence="3 4">
    <name type="scientific">Mycena pura</name>
    <dbReference type="NCBI Taxonomy" id="153505"/>
    <lineage>
        <taxon>Eukaryota</taxon>
        <taxon>Fungi</taxon>
        <taxon>Dikarya</taxon>
        <taxon>Basidiomycota</taxon>
        <taxon>Agaricomycotina</taxon>
        <taxon>Agaricomycetes</taxon>
        <taxon>Agaricomycetidae</taxon>
        <taxon>Agaricales</taxon>
        <taxon>Marasmiineae</taxon>
        <taxon>Mycenaceae</taxon>
        <taxon>Mycena</taxon>
    </lineage>
</organism>
<sequence>MLDIRLERLDDDLLFPSSEVGTDYEQLPSQYKEMRRTRDRRQARAVAAMENAQADADGPVDNDSDGDSSDCSEGPKAQELPGDMCERCVKAEVERDQAQRERDEAQHELAKFLLSHEQTFSAFHRTSAVMAELLQDIKGVIALVDDDNEDGTEISIDAEEAEEEGGVLNQSL</sequence>
<gene>
    <name evidence="3" type="ORF">GGX14DRAFT_570573</name>
</gene>
<keyword evidence="1" id="KW-0175">Coiled coil</keyword>